<dbReference type="EMBL" id="BGPR01227117">
    <property type="protein sequence ID" value="GBL60797.1"/>
    <property type="molecule type" value="Genomic_DNA"/>
</dbReference>
<dbReference type="EMBL" id="BGPR01227108">
    <property type="protein sequence ID" value="GBL60767.1"/>
    <property type="molecule type" value="Genomic_DNA"/>
</dbReference>
<dbReference type="EMBL" id="BGPR01227096">
    <property type="protein sequence ID" value="GBL60713.1"/>
    <property type="molecule type" value="Genomic_DNA"/>
</dbReference>
<evidence type="ECO:0000313" key="4">
    <source>
        <dbReference type="EMBL" id="GBL60833.1"/>
    </source>
</evidence>
<dbReference type="Proteomes" id="UP000499080">
    <property type="component" value="Unassembled WGS sequence"/>
</dbReference>
<evidence type="ECO:0000313" key="5">
    <source>
        <dbReference type="Proteomes" id="UP000499080"/>
    </source>
</evidence>
<dbReference type="AlphaFoldDB" id="A0A4Y1ZQE2"/>
<proteinExistence type="predicted"/>
<sequence>MVSASLLTPKDIKSTADLILSRTKKKNCLLQQQSRHLFLNDKKLKIENQIVKSGIATPGRKALGAYANEIHVPKVIHFLSTEDVGQHCRGMFKRVRKEYMDSFSQGEITQPY</sequence>
<gene>
    <name evidence="3" type="ORF">AVEN_19931_1</name>
    <name evidence="1" type="ORF">AVEN_244229_1</name>
    <name evidence="2" type="ORF">AVEN_267273_1</name>
    <name evidence="4" type="ORF">AVEN_43204_1</name>
</gene>
<evidence type="ECO:0000313" key="3">
    <source>
        <dbReference type="EMBL" id="GBL60797.1"/>
    </source>
</evidence>
<evidence type="ECO:0000313" key="2">
    <source>
        <dbReference type="EMBL" id="GBL60767.1"/>
    </source>
</evidence>
<organism evidence="4 5">
    <name type="scientific">Araneus ventricosus</name>
    <name type="common">Orbweaver spider</name>
    <name type="synonym">Epeira ventricosa</name>
    <dbReference type="NCBI Taxonomy" id="182803"/>
    <lineage>
        <taxon>Eukaryota</taxon>
        <taxon>Metazoa</taxon>
        <taxon>Ecdysozoa</taxon>
        <taxon>Arthropoda</taxon>
        <taxon>Chelicerata</taxon>
        <taxon>Arachnida</taxon>
        <taxon>Araneae</taxon>
        <taxon>Araneomorphae</taxon>
        <taxon>Entelegynae</taxon>
        <taxon>Araneoidea</taxon>
        <taxon>Araneidae</taxon>
        <taxon>Araneus</taxon>
    </lineage>
</organism>
<reference evidence="4 5" key="1">
    <citation type="journal article" date="2019" name="Sci. Rep.">
        <title>Orb-weaving spider Araneus ventricosus genome elucidates the spidroin gene catalogue.</title>
        <authorList>
            <person name="Kono N."/>
            <person name="Nakamura H."/>
            <person name="Ohtoshi R."/>
            <person name="Moran D.A.P."/>
            <person name="Shinohara A."/>
            <person name="Yoshida Y."/>
            <person name="Fujiwara M."/>
            <person name="Mori M."/>
            <person name="Tomita M."/>
            <person name="Arakawa K."/>
        </authorList>
    </citation>
    <scope>NUCLEOTIDE SEQUENCE [LARGE SCALE GENOMIC DNA]</scope>
</reference>
<accession>A0A4Y1ZQE2</accession>
<comment type="caution">
    <text evidence="4">The sequence shown here is derived from an EMBL/GenBank/DDBJ whole genome shotgun (WGS) entry which is preliminary data.</text>
</comment>
<name>A0A4Y1ZQE2_ARAVE</name>
<dbReference type="EMBL" id="BGPR01227125">
    <property type="protein sequence ID" value="GBL60833.1"/>
    <property type="molecule type" value="Genomic_DNA"/>
</dbReference>
<keyword evidence="5" id="KW-1185">Reference proteome</keyword>
<protein>
    <submittedName>
        <fullName evidence="4">Uncharacterized protein</fullName>
    </submittedName>
</protein>
<evidence type="ECO:0000313" key="1">
    <source>
        <dbReference type="EMBL" id="GBL60713.1"/>
    </source>
</evidence>